<feature type="region of interest" description="Disordered" evidence="1">
    <location>
        <begin position="101"/>
        <end position="164"/>
    </location>
</feature>
<dbReference type="VEuPathDB" id="FungiDB:TRIVIDRAFT_228484"/>
<dbReference type="InParanoid" id="G9NCM8"/>
<comment type="caution">
    <text evidence="2">The sequence shown here is derived from an EMBL/GenBank/DDBJ whole genome shotgun (WGS) entry which is preliminary data.</text>
</comment>
<dbReference type="AlphaFoldDB" id="G9NCM8"/>
<accession>G9NCM8</accession>
<protein>
    <recommendedName>
        <fullName evidence="4">RRM domain-containing protein</fullName>
    </recommendedName>
</protein>
<dbReference type="HOGENOM" id="CLU_1170786_0_0_1"/>
<dbReference type="InterPro" id="IPR012677">
    <property type="entry name" value="Nucleotide-bd_a/b_plait_sf"/>
</dbReference>
<evidence type="ECO:0000313" key="2">
    <source>
        <dbReference type="EMBL" id="EHK15450.1"/>
    </source>
</evidence>
<keyword evidence="3" id="KW-1185">Reference proteome</keyword>
<dbReference type="InterPro" id="IPR035979">
    <property type="entry name" value="RBD_domain_sf"/>
</dbReference>
<evidence type="ECO:0000313" key="3">
    <source>
        <dbReference type="Proteomes" id="UP000007115"/>
    </source>
</evidence>
<dbReference type="OrthoDB" id="610462at2759"/>
<dbReference type="eggNOG" id="ENOG502QPW5">
    <property type="taxonomic scope" value="Eukaryota"/>
</dbReference>
<dbReference type="RefSeq" id="XP_013949651.1">
    <property type="nucleotide sequence ID" value="XM_014094176.1"/>
</dbReference>
<gene>
    <name evidence="2" type="ORF">TRIVIDRAFT_228484</name>
</gene>
<reference evidence="2 3" key="1">
    <citation type="journal article" date="2011" name="Genome Biol.">
        <title>Comparative genome sequence analysis underscores mycoparasitism as the ancestral life style of Trichoderma.</title>
        <authorList>
            <person name="Kubicek C.P."/>
            <person name="Herrera-Estrella A."/>
            <person name="Seidl-Seiboth V."/>
            <person name="Martinez D.A."/>
            <person name="Druzhinina I.S."/>
            <person name="Thon M."/>
            <person name="Zeilinger S."/>
            <person name="Casas-Flores S."/>
            <person name="Horwitz B.A."/>
            <person name="Mukherjee P.K."/>
            <person name="Mukherjee M."/>
            <person name="Kredics L."/>
            <person name="Alcaraz L.D."/>
            <person name="Aerts A."/>
            <person name="Antal Z."/>
            <person name="Atanasova L."/>
            <person name="Cervantes-Badillo M.G."/>
            <person name="Challacombe J."/>
            <person name="Chertkov O."/>
            <person name="McCluskey K."/>
            <person name="Coulpier F."/>
            <person name="Deshpande N."/>
            <person name="von Doehren H."/>
            <person name="Ebbole D.J."/>
            <person name="Esquivel-Naranjo E.U."/>
            <person name="Fekete E."/>
            <person name="Flipphi M."/>
            <person name="Glaser F."/>
            <person name="Gomez-Rodriguez E.Y."/>
            <person name="Gruber S."/>
            <person name="Han C."/>
            <person name="Henrissat B."/>
            <person name="Hermosa R."/>
            <person name="Hernandez-Onate M."/>
            <person name="Karaffa L."/>
            <person name="Kosti I."/>
            <person name="Le Crom S."/>
            <person name="Lindquist E."/>
            <person name="Lucas S."/>
            <person name="Luebeck M."/>
            <person name="Luebeck P.S."/>
            <person name="Margeot A."/>
            <person name="Metz B."/>
            <person name="Misra M."/>
            <person name="Nevalainen H."/>
            <person name="Omann M."/>
            <person name="Packer N."/>
            <person name="Perrone G."/>
            <person name="Uresti-Rivera E.E."/>
            <person name="Salamov A."/>
            <person name="Schmoll M."/>
            <person name="Seiboth B."/>
            <person name="Shapiro H."/>
            <person name="Sukno S."/>
            <person name="Tamayo-Ramos J.A."/>
            <person name="Tisch D."/>
            <person name="Wiest A."/>
            <person name="Wilkinson H.H."/>
            <person name="Zhang M."/>
            <person name="Coutinho P.M."/>
            <person name="Kenerley C.M."/>
            <person name="Monte E."/>
            <person name="Baker S.E."/>
            <person name="Grigoriev I.V."/>
        </authorList>
    </citation>
    <scope>NUCLEOTIDE SEQUENCE [LARGE SCALE GENOMIC DNA]</scope>
    <source>
        <strain evidence="3">Gv29-8 / FGSC 10586</strain>
    </source>
</reference>
<feature type="compositionally biased region" description="Basic and acidic residues" evidence="1">
    <location>
        <begin position="153"/>
        <end position="163"/>
    </location>
</feature>
<organism evidence="2 3">
    <name type="scientific">Hypocrea virens (strain Gv29-8 / FGSC 10586)</name>
    <name type="common">Gliocladium virens</name>
    <name type="synonym">Trichoderma virens</name>
    <dbReference type="NCBI Taxonomy" id="413071"/>
    <lineage>
        <taxon>Eukaryota</taxon>
        <taxon>Fungi</taxon>
        <taxon>Dikarya</taxon>
        <taxon>Ascomycota</taxon>
        <taxon>Pezizomycotina</taxon>
        <taxon>Sordariomycetes</taxon>
        <taxon>Hypocreomycetidae</taxon>
        <taxon>Hypocreales</taxon>
        <taxon>Hypocreaceae</taxon>
        <taxon>Trichoderma</taxon>
    </lineage>
</organism>
<dbReference type="EMBL" id="ABDF02000092">
    <property type="protein sequence ID" value="EHK15450.1"/>
    <property type="molecule type" value="Genomic_DNA"/>
</dbReference>
<dbReference type="SUPFAM" id="SSF54928">
    <property type="entry name" value="RNA-binding domain, RBD"/>
    <property type="match status" value="1"/>
</dbReference>
<sequence>MPRNVNSPTSMIRVGAGDETGDYYITFCNLPFHSTWQGIKDWVSTSCPVDYVEIFPLSSSGWIRLKGKENFTTALAYMENEPFKERCLIIDGRNETEPLEIRVRETNPLRPRSNRRASLNGGSRGQRATPRQIPSPYQAATPRRRRTGSFNRSEADAVGHADGTEGLANDDYLALAHFMLSMSLQNTMRMHYYTMPLAYPVYNGGSYTMGNFGNSPYYYDNPSREESTVADEGSQDN</sequence>
<evidence type="ECO:0000256" key="1">
    <source>
        <dbReference type="SAM" id="MobiDB-lite"/>
    </source>
</evidence>
<dbReference type="STRING" id="413071.G9NCM8"/>
<dbReference type="Gene3D" id="3.30.70.330">
    <property type="match status" value="1"/>
</dbReference>
<evidence type="ECO:0008006" key="4">
    <source>
        <dbReference type="Google" id="ProtNLM"/>
    </source>
</evidence>
<dbReference type="GO" id="GO:0003676">
    <property type="term" value="F:nucleic acid binding"/>
    <property type="evidence" value="ECO:0007669"/>
    <property type="project" value="InterPro"/>
</dbReference>
<dbReference type="OMA" id="TECVNIR"/>
<proteinExistence type="predicted"/>
<dbReference type="GeneID" id="25792176"/>
<name>G9NCM8_HYPVG</name>
<dbReference type="Proteomes" id="UP000007115">
    <property type="component" value="Unassembled WGS sequence"/>
</dbReference>